<protein>
    <submittedName>
        <fullName evidence="1">Uncharacterized protein</fullName>
    </submittedName>
</protein>
<evidence type="ECO:0000313" key="1">
    <source>
        <dbReference type="EMBL" id="GIY65101.1"/>
    </source>
</evidence>
<dbReference type="Proteomes" id="UP001054837">
    <property type="component" value="Unassembled WGS sequence"/>
</dbReference>
<dbReference type="AlphaFoldDB" id="A0AAV4V564"/>
<accession>A0AAV4V564</accession>
<keyword evidence="2" id="KW-1185">Reference proteome</keyword>
<organism evidence="1 2">
    <name type="scientific">Caerostris darwini</name>
    <dbReference type="NCBI Taxonomy" id="1538125"/>
    <lineage>
        <taxon>Eukaryota</taxon>
        <taxon>Metazoa</taxon>
        <taxon>Ecdysozoa</taxon>
        <taxon>Arthropoda</taxon>
        <taxon>Chelicerata</taxon>
        <taxon>Arachnida</taxon>
        <taxon>Araneae</taxon>
        <taxon>Araneomorphae</taxon>
        <taxon>Entelegynae</taxon>
        <taxon>Araneoidea</taxon>
        <taxon>Araneidae</taxon>
        <taxon>Caerostris</taxon>
    </lineage>
</organism>
<name>A0AAV4V564_9ARAC</name>
<reference evidence="1 2" key="1">
    <citation type="submission" date="2021-06" db="EMBL/GenBank/DDBJ databases">
        <title>Caerostris darwini draft genome.</title>
        <authorList>
            <person name="Kono N."/>
            <person name="Arakawa K."/>
        </authorList>
    </citation>
    <scope>NUCLEOTIDE SEQUENCE [LARGE SCALE GENOMIC DNA]</scope>
</reference>
<proteinExistence type="predicted"/>
<sequence>MKEGEINIRKRFTSEEFHGIEFYSKKEFALGDNHKKHNAHLGTEKQPQHFQIKPPWFHRSPISKHRELSFLMTALYPGYPGNSIYHLFPLILPDFAFPIFIPPVRTPVFPPTNGPPLIKPEVYSNSARYFCVRSFGKIFTCFRGGGSNWEE</sequence>
<dbReference type="EMBL" id="BPLQ01012385">
    <property type="protein sequence ID" value="GIY65101.1"/>
    <property type="molecule type" value="Genomic_DNA"/>
</dbReference>
<evidence type="ECO:0000313" key="2">
    <source>
        <dbReference type="Proteomes" id="UP001054837"/>
    </source>
</evidence>
<gene>
    <name evidence="1" type="ORF">CDAR_428901</name>
</gene>
<comment type="caution">
    <text evidence="1">The sequence shown here is derived from an EMBL/GenBank/DDBJ whole genome shotgun (WGS) entry which is preliminary data.</text>
</comment>